<evidence type="ECO:0000256" key="3">
    <source>
        <dbReference type="ARBA" id="ARBA00022679"/>
    </source>
</evidence>
<dbReference type="InterPro" id="IPR027417">
    <property type="entry name" value="P-loop_NTPase"/>
</dbReference>
<comment type="similarity">
    <text evidence="2">Belongs to the sulfotransferase 1 family. Gal/GlcNAc/GalNAc subfamily.</text>
</comment>
<dbReference type="KEGG" id="ngi:103725663"/>
<organism evidence="14 15">
    <name type="scientific">Nannospalax galili</name>
    <name type="common">Northern Israeli blind subterranean mole rat</name>
    <name type="synonym">Spalax galili</name>
    <dbReference type="NCBI Taxonomy" id="1026970"/>
    <lineage>
        <taxon>Eukaryota</taxon>
        <taxon>Metazoa</taxon>
        <taxon>Chordata</taxon>
        <taxon>Craniata</taxon>
        <taxon>Vertebrata</taxon>
        <taxon>Euteleostomi</taxon>
        <taxon>Mammalia</taxon>
        <taxon>Eutheria</taxon>
        <taxon>Euarchontoglires</taxon>
        <taxon>Glires</taxon>
        <taxon>Rodentia</taxon>
        <taxon>Myomorpha</taxon>
        <taxon>Muroidea</taxon>
        <taxon>Spalacidae</taxon>
        <taxon>Spalacinae</taxon>
        <taxon>Nannospalax</taxon>
    </lineage>
</organism>
<dbReference type="GO" id="GO:0001517">
    <property type="term" value="F:N-acetylglucosamine 6-O-sulfotransferase activity"/>
    <property type="evidence" value="ECO:0007669"/>
    <property type="project" value="Ensembl"/>
</dbReference>
<evidence type="ECO:0000256" key="11">
    <source>
        <dbReference type="RuleBase" id="RU361155"/>
    </source>
</evidence>
<evidence type="ECO:0000256" key="6">
    <source>
        <dbReference type="ARBA" id="ARBA00022989"/>
    </source>
</evidence>
<keyword evidence="3 11" id="KW-0808">Transferase</keyword>
<dbReference type="OrthoDB" id="6138663at2759"/>
<dbReference type="InterPro" id="IPR016469">
    <property type="entry name" value="Carbohydrate_sulfotransferase"/>
</dbReference>
<proteinExistence type="inferred from homology"/>
<evidence type="ECO:0000256" key="7">
    <source>
        <dbReference type="ARBA" id="ARBA00023034"/>
    </source>
</evidence>
<dbReference type="Ensembl" id="ENSNGAT00000001216.1">
    <property type="protein sequence ID" value="ENSNGAP00000001197.1"/>
    <property type="gene ID" value="ENSNGAG00000000886.1"/>
</dbReference>
<evidence type="ECO:0000256" key="8">
    <source>
        <dbReference type="ARBA" id="ARBA00023136"/>
    </source>
</evidence>
<dbReference type="GeneID" id="103725663"/>
<dbReference type="GO" id="GO:0006790">
    <property type="term" value="P:sulfur compound metabolic process"/>
    <property type="evidence" value="ECO:0007669"/>
    <property type="project" value="Ensembl"/>
</dbReference>
<dbReference type="RefSeq" id="XP_008821179.1">
    <property type="nucleotide sequence ID" value="XM_008822957.2"/>
</dbReference>
<reference evidence="14" key="2">
    <citation type="submission" date="2025-09" db="UniProtKB">
        <authorList>
            <consortium name="Ensembl"/>
        </authorList>
    </citation>
    <scope>IDENTIFICATION</scope>
</reference>
<reference evidence="14" key="1">
    <citation type="submission" date="2025-08" db="UniProtKB">
        <authorList>
            <consortium name="Ensembl"/>
        </authorList>
    </citation>
    <scope>IDENTIFICATION</scope>
</reference>
<dbReference type="InterPro" id="IPR051135">
    <property type="entry name" value="Gal/GlcNAc/GalNAc_ST"/>
</dbReference>
<keyword evidence="7" id="KW-0333">Golgi apparatus</keyword>
<dbReference type="PIRSF" id="PIRSF005883">
    <property type="entry name" value="Carbohydrate_sulfotransferase"/>
    <property type="match status" value="1"/>
</dbReference>
<dbReference type="OMA" id="RDPLMEI"/>
<evidence type="ECO:0000256" key="9">
    <source>
        <dbReference type="ARBA" id="ARBA00023180"/>
    </source>
</evidence>
<dbReference type="Pfam" id="PF00685">
    <property type="entry name" value="Sulfotransfer_1"/>
    <property type="match status" value="1"/>
</dbReference>
<evidence type="ECO:0000256" key="5">
    <source>
        <dbReference type="ARBA" id="ARBA00022968"/>
    </source>
</evidence>
<keyword evidence="8" id="KW-0472">Membrane</keyword>
<dbReference type="InterPro" id="IPR000863">
    <property type="entry name" value="Sulfotransferase_dom"/>
</dbReference>
<dbReference type="PANTHER" id="PTHR10704:SF4">
    <property type="entry name" value="CARBOHYDRATE SULFOTRANSFERASE 6"/>
    <property type="match status" value="1"/>
</dbReference>
<dbReference type="FunFam" id="3.40.50.300:FF:000703">
    <property type="entry name" value="Sulfotransferase"/>
    <property type="match status" value="1"/>
</dbReference>
<keyword evidence="4" id="KW-0812">Transmembrane</keyword>
<dbReference type="GeneTree" id="ENSGT00940000162986"/>
<feature type="signal peptide" evidence="12">
    <location>
        <begin position="1"/>
        <end position="34"/>
    </location>
</feature>
<keyword evidence="9" id="KW-0325">Glycoprotein</keyword>
<dbReference type="EC" id="2.8.2.-" evidence="11"/>
<evidence type="ECO:0000259" key="13">
    <source>
        <dbReference type="Pfam" id="PF00685"/>
    </source>
</evidence>
<evidence type="ECO:0000256" key="12">
    <source>
        <dbReference type="SAM" id="SignalP"/>
    </source>
</evidence>
<evidence type="ECO:0000256" key="1">
    <source>
        <dbReference type="ARBA" id="ARBA00004323"/>
    </source>
</evidence>
<evidence type="ECO:0000256" key="2">
    <source>
        <dbReference type="ARBA" id="ARBA00005530"/>
    </source>
</evidence>
<name>A0A8C6QCE8_NANGA</name>
<protein>
    <recommendedName>
        <fullName evidence="11">Sulfotransferase</fullName>
        <ecNumber evidence="11">2.8.2.-</ecNumber>
    </recommendedName>
</protein>
<dbReference type="PANTHER" id="PTHR10704">
    <property type="entry name" value="CARBOHYDRATE SULFOTRANSFERASE"/>
    <property type="match status" value="1"/>
</dbReference>
<dbReference type="GO" id="GO:0006044">
    <property type="term" value="P:N-acetylglucosamine metabolic process"/>
    <property type="evidence" value="ECO:0007669"/>
    <property type="project" value="Ensembl"/>
</dbReference>
<dbReference type="SUPFAM" id="SSF52540">
    <property type="entry name" value="P-loop containing nucleoside triphosphate hydrolases"/>
    <property type="match status" value="1"/>
</dbReference>
<dbReference type="AlphaFoldDB" id="A0A8C6QCE8"/>
<keyword evidence="15" id="KW-1185">Reference proteome</keyword>
<gene>
    <name evidence="14" type="primary">LOC103725663</name>
</gene>
<dbReference type="Gene3D" id="3.40.50.300">
    <property type="entry name" value="P-loop containing nucleotide triphosphate hydrolases"/>
    <property type="match status" value="1"/>
</dbReference>
<sequence length="395" mass="44409">MRLPRFSSTVVPALLLAQTCVLLFLVSRPGPSSLTRSEERVHVLVLSSWRSGSSFVGQLFSQHPDVFYMMEPAWHVWAALSQGSAPALHMAVRDLVRSVFLCDMDVFDAYLPWRRKISDLFQWAVSRALCSPPACNAFARGDISSEAVCKPLCARRPFDLAQEACRSYSHVVLKEVRFFNLQVLYPLLSDPALNLRIVHLVRDPRAVLRSREQAAKALARDNGIVLGTNGTSVEADPRLQVVSEVCRSHVRIAEAALRKPPPFLQGRYRLVRYEDLARDPLPEIRELYAFTGLSLTPQLETWIHNITHGSGPGARREAFKTTSRDALNVSQAWRHTLPFTKIRRVQELCAGALQLLGYLPVHSEQEQRDLSLDLLAPRGRESFKWASPTDAPPES</sequence>
<feature type="domain" description="Sulfotransferase" evidence="13">
    <location>
        <begin position="42"/>
        <end position="353"/>
    </location>
</feature>
<evidence type="ECO:0000313" key="14">
    <source>
        <dbReference type="Ensembl" id="ENSNGAP00000001197.1"/>
    </source>
</evidence>
<keyword evidence="6" id="KW-1133">Transmembrane helix</keyword>
<comment type="subcellular location">
    <subcellularLocation>
        <location evidence="1">Golgi apparatus membrane</location>
        <topology evidence="1">Single-pass type II membrane protein</topology>
    </subcellularLocation>
</comment>
<dbReference type="Proteomes" id="UP000694381">
    <property type="component" value="Unassembled WGS sequence"/>
</dbReference>
<evidence type="ECO:0000256" key="10">
    <source>
        <dbReference type="ARBA" id="ARBA00023277"/>
    </source>
</evidence>
<evidence type="ECO:0000256" key="4">
    <source>
        <dbReference type="ARBA" id="ARBA00022692"/>
    </source>
</evidence>
<keyword evidence="10" id="KW-0119">Carbohydrate metabolism</keyword>
<keyword evidence="12" id="KW-0732">Signal</keyword>
<dbReference type="GO" id="GO:0018146">
    <property type="term" value="P:keratan sulfate proteoglycan biosynthetic process"/>
    <property type="evidence" value="ECO:0007669"/>
    <property type="project" value="Ensembl"/>
</dbReference>
<feature type="chain" id="PRO_5034280748" description="Sulfotransferase" evidence="12">
    <location>
        <begin position="35"/>
        <end position="395"/>
    </location>
</feature>
<accession>A0A8C6QCE8</accession>
<keyword evidence="5" id="KW-0735">Signal-anchor</keyword>
<dbReference type="GO" id="GO:0000139">
    <property type="term" value="C:Golgi membrane"/>
    <property type="evidence" value="ECO:0007669"/>
    <property type="project" value="UniProtKB-SubCell"/>
</dbReference>
<dbReference type="GO" id="GO:0005975">
    <property type="term" value="P:carbohydrate metabolic process"/>
    <property type="evidence" value="ECO:0007669"/>
    <property type="project" value="InterPro"/>
</dbReference>
<evidence type="ECO:0000313" key="15">
    <source>
        <dbReference type="Proteomes" id="UP000694381"/>
    </source>
</evidence>